<keyword evidence="2 5" id="KW-0812">Transmembrane</keyword>
<reference evidence="6 7" key="1">
    <citation type="submission" date="2019-07" db="EMBL/GenBank/DDBJ databases">
        <title>Thalassofilum flectens gen. nov., sp. nov., a novel moderate thermophilic anaerobe from a shallow sea hot spring in Kunashir Island (Russia), representing a new family in the order Bacteroidales, and proposal of Thalassofilacea fam. nov.</title>
        <authorList>
            <person name="Kochetkova T.V."/>
            <person name="Podosokorskaya O.A."/>
            <person name="Novikov A."/>
            <person name="Elcheninov A.G."/>
            <person name="Toshchakov S.V."/>
            <person name="Kublanov I.V."/>
        </authorList>
    </citation>
    <scope>NUCLEOTIDE SEQUENCE [LARGE SCALE GENOMIC DNA]</scope>
    <source>
        <strain evidence="6 7">38-H</strain>
    </source>
</reference>
<keyword evidence="6" id="KW-0808">Transferase</keyword>
<dbReference type="GO" id="GO:0004671">
    <property type="term" value="F:protein C-terminal S-isoprenylcysteine carboxyl O-methyltransferase activity"/>
    <property type="evidence" value="ECO:0007669"/>
    <property type="project" value="InterPro"/>
</dbReference>
<dbReference type="RefSeq" id="WP_173075028.1">
    <property type="nucleotide sequence ID" value="NZ_CP041345.1"/>
</dbReference>
<feature type="transmembrane region" description="Helical" evidence="5">
    <location>
        <begin position="121"/>
        <end position="154"/>
    </location>
</feature>
<proteinExistence type="predicted"/>
<comment type="subcellular location">
    <subcellularLocation>
        <location evidence="1">Membrane</location>
        <topology evidence="1">Multi-pass membrane protein</topology>
    </subcellularLocation>
</comment>
<dbReference type="AlphaFoldDB" id="A0A7D3Y0C1"/>
<dbReference type="Pfam" id="PF04140">
    <property type="entry name" value="ICMT"/>
    <property type="match status" value="1"/>
</dbReference>
<name>A0A7D3Y0C1_9BACT</name>
<dbReference type="PROSITE" id="PS50244">
    <property type="entry name" value="S5A_REDUCTASE"/>
    <property type="match status" value="1"/>
</dbReference>
<sequence length="186" mass="21547">MMKYLILLSAIFFVSEFVLMVFKRSQKEHTLKKSDRGSMALLWITISLGFTFGFIFANYYIWKLANYVVAGVGLLLIIVGVIIRWLSIFQLKQSFTVNVVIATNHQLKTDGLYGYVRHPSYLGLLLIMIGFALAMNTFSSFLIISVSMLLAVLYRIRVEEQALKSEFKEKYESYSKKVKMLIPWIW</sequence>
<protein>
    <submittedName>
        <fullName evidence="6">Isoprenylcysteine carboxylmethyltransferase family protein</fullName>
    </submittedName>
</protein>
<evidence type="ECO:0000313" key="6">
    <source>
        <dbReference type="EMBL" id="QKG80373.1"/>
    </source>
</evidence>
<evidence type="ECO:0000256" key="4">
    <source>
        <dbReference type="ARBA" id="ARBA00023136"/>
    </source>
</evidence>
<keyword evidence="4 5" id="KW-0472">Membrane</keyword>
<evidence type="ECO:0000256" key="3">
    <source>
        <dbReference type="ARBA" id="ARBA00022989"/>
    </source>
</evidence>
<dbReference type="Gene3D" id="1.20.120.1630">
    <property type="match status" value="1"/>
</dbReference>
<dbReference type="GO" id="GO:0016020">
    <property type="term" value="C:membrane"/>
    <property type="evidence" value="ECO:0007669"/>
    <property type="project" value="UniProtKB-SubCell"/>
</dbReference>
<keyword evidence="7" id="KW-1185">Reference proteome</keyword>
<keyword evidence="6" id="KW-0489">Methyltransferase</keyword>
<gene>
    <name evidence="6" type="ORF">FHG85_08890</name>
</gene>
<evidence type="ECO:0000256" key="1">
    <source>
        <dbReference type="ARBA" id="ARBA00004141"/>
    </source>
</evidence>
<dbReference type="PANTHER" id="PTHR12714:SF9">
    <property type="entry name" value="PROTEIN-S-ISOPRENYLCYSTEINE O-METHYLTRANSFERASE"/>
    <property type="match status" value="1"/>
</dbReference>
<dbReference type="KEGG" id="ttz:FHG85_08890"/>
<dbReference type="Proteomes" id="UP000500961">
    <property type="component" value="Chromosome"/>
</dbReference>
<feature type="transmembrane region" description="Helical" evidence="5">
    <location>
        <begin position="42"/>
        <end position="61"/>
    </location>
</feature>
<feature type="transmembrane region" description="Helical" evidence="5">
    <location>
        <begin position="6"/>
        <end position="22"/>
    </location>
</feature>
<organism evidence="6 7">
    <name type="scientific">Tenuifilum thalassicum</name>
    <dbReference type="NCBI Taxonomy" id="2590900"/>
    <lineage>
        <taxon>Bacteria</taxon>
        <taxon>Pseudomonadati</taxon>
        <taxon>Bacteroidota</taxon>
        <taxon>Bacteroidia</taxon>
        <taxon>Bacteroidales</taxon>
        <taxon>Tenuifilaceae</taxon>
        <taxon>Tenuifilum</taxon>
    </lineage>
</organism>
<dbReference type="GO" id="GO:0032259">
    <property type="term" value="P:methylation"/>
    <property type="evidence" value="ECO:0007669"/>
    <property type="project" value="UniProtKB-KW"/>
</dbReference>
<evidence type="ECO:0000256" key="5">
    <source>
        <dbReference type="SAM" id="Phobius"/>
    </source>
</evidence>
<evidence type="ECO:0000256" key="2">
    <source>
        <dbReference type="ARBA" id="ARBA00022692"/>
    </source>
</evidence>
<evidence type="ECO:0000313" key="7">
    <source>
        <dbReference type="Proteomes" id="UP000500961"/>
    </source>
</evidence>
<dbReference type="EMBL" id="CP041345">
    <property type="protein sequence ID" value="QKG80373.1"/>
    <property type="molecule type" value="Genomic_DNA"/>
</dbReference>
<keyword evidence="3 5" id="KW-1133">Transmembrane helix</keyword>
<dbReference type="PANTHER" id="PTHR12714">
    <property type="entry name" value="PROTEIN-S ISOPRENYLCYSTEINE O-METHYLTRANSFERASE"/>
    <property type="match status" value="1"/>
</dbReference>
<feature type="transmembrane region" description="Helical" evidence="5">
    <location>
        <begin position="67"/>
        <end position="86"/>
    </location>
</feature>
<dbReference type="InterPro" id="IPR007269">
    <property type="entry name" value="ICMT_MeTrfase"/>
</dbReference>
<accession>A0A7D3Y0C1</accession>